<evidence type="ECO:0000313" key="1">
    <source>
        <dbReference type="EMBL" id="CAN0562926.1"/>
    </source>
</evidence>
<organism evidence="1 2">
    <name type="scientific">Rangifer tarandus platyrhynchus</name>
    <name type="common">Svalbard reindeer</name>
    <dbReference type="NCBI Taxonomy" id="3082113"/>
    <lineage>
        <taxon>Eukaryota</taxon>
        <taxon>Metazoa</taxon>
        <taxon>Chordata</taxon>
        <taxon>Craniata</taxon>
        <taxon>Vertebrata</taxon>
        <taxon>Euteleostomi</taxon>
        <taxon>Mammalia</taxon>
        <taxon>Eutheria</taxon>
        <taxon>Laurasiatheria</taxon>
        <taxon>Artiodactyla</taxon>
        <taxon>Ruminantia</taxon>
        <taxon>Pecora</taxon>
        <taxon>Cervidae</taxon>
        <taxon>Odocoileinae</taxon>
        <taxon>Rangifer</taxon>
    </lineage>
</organism>
<accession>A0AC60A9S6</accession>
<dbReference type="Proteomes" id="UP001162501">
    <property type="component" value="Chromosome 8"/>
</dbReference>
<dbReference type="EMBL" id="OX596092">
    <property type="protein sequence ID" value="CAN0562926.1"/>
    <property type="molecule type" value="Genomic_DNA"/>
</dbReference>
<gene>
    <name evidence="1" type="ORF">MRATA1EN22A_LOCUS27435</name>
</gene>
<reference evidence="1" key="1">
    <citation type="submission" date="2023-05" db="EMBL/GenBank/DDBJ databases">
        <authorList>
            <consortium name="ELIXIR-Norway"/>
        </authorList>
    </citation>
    <scope>NUCLEOTIDE SEQUENCE</scope>
</reference>
<feature type="non-terminal residue" evidence="1">
    <location>
        <position position="204"/>
    </location>
</feature>
<reference evidence="1" key="2">
    <citation type="submission" date="2025-03" db="EMBL/GenBank/DDBJ databases">
        <authorList>
            <consortium name="ELIXIR-Norway"/>
            <consortium name="Elixir Norway"/>
        </authorList>
    </citation>
    <scope>NUCLEOTIDE SEQUENCE</scope>
</reference>
<protein>
    <submittedName>
        <fullName evidence="1">Uncharacterized protein</fullName>
    </submittedName>
</protein>
<evidence type="ECO:0000313" key="2">
    <source>
        <dbReference type="Proteomes" id="UP001162501"/>
    </source>
</evidence>
<sequence length="204" mass="21121">MASTTPGDQSQGTRAGAAGGRDARWGGGRNRACALPPAAGPAEQVWAAELLSFLSCNPDTSERAVLSAFSKVSGILEQQGGGDKYILICLAVRETEDQMGQSSAQGNTDATLRSEEADAHGPAAVFVDHPAELTLPLLETTSKAPAAESQQPGSQKPQSEEGEGKQTRVRSQAREDGVWEEVTGSTGTRGDLADWGRAAASGRG</sequence>
<proteinExistence type="predicted"/>
<name>A0AC60A9S6_RANTA</name>